<sequence>MEIGHEVRYVHYEEFQQKAQEKKIIYRIPHAELIEGIANGKTTYFITVHYHNSRGANIEVQPEAWKEIIKKIKDRDDDSLWQLLNSWGIYRR</sequence>
<evidence type="ECO:0000313" key="1">
    <source>
        <dbReference type="EMBL" id="UYG96753.1"/>
    </source>
</evidence>
<dbReference type="Proteomes" id="UP001163104">
    <property type="component" value="Chromosome"/>
</dbReference>
<protein>
    <submittedName>
        <fullName evidence="1">Uncharacterized protein</fullName>
    </submittedName>
</protein>
<reference evidence="1" key="1">
    <citation type="submission" date="2022-10" db="EMBL/GenBank/DDBJ databases">
        <title>Mechanism of multi-heavy metal repair in Cytobacillus Firmus M7.</title>
        <authorList>
            <person name="Li X."/>
            <person name="Yu C."/>
        </authorList>
    </citation>
    <scope>NUCLEOTIDE SEQUENCE</scope>
    <source>
        <strain evidence="1">M7</strain>
    </source>
</reference>
<evidence type="ECO:0000313" key="2">
    <source>
        <dbReference type="Proteomes" id="UP001163104"/>
    </source>
</evidence>
<dbReference type="RefSeq" id="WP_263599793.1">
    <property type="nucleotide sequence ID" value="NZ_CP107027.1"/>
</dbReference>
<proteinExistence type="predicted"/>
<organism evidence="1 2">
    <name type="scientific">Cytobacillus firmus</name>
    <name type="common">Bacillus firmus</name>
    <dbReference type="NCBI Taxonomy" id="1399"/>
    <lineage>
        <taxon>Bacteria</taxon>
        <taxon>Bacillati</taxon>
        <taxon>Bacillota</taxon>
        <taxon>Bacilli</taxon>
        <taxon>Bacillales</taxon>
        <taxon>Bacillaceae</taxon>
        <taxon>Cytobacillus</taxon>
    </lineage>
</organism>
<dbReference type="AlphaFoldDB" id="A0AA46PES0"/>
<gene>
    <name evidence="1" type="ORF">OD459_06905</name>
</gene>
<accession>A0AA46PES0</accession>
<name>A0AA46PES0_CYTFI</name>
<dbReference type="EMBL" id="CP107027">
    <property type="protein sequence ID" value="UYG96753.1"/>
    <property type="molecule type" value="Genomic_DNA"/>
</dbReference>